<proteinExistence type="predicted"/>
<dbReference type="InterPro" id="IPR041367">
    <property type="entry name" value="Znf-CCCH_4"/>
</dbReference>
<feature type="region of interest" description="Disordered" evidence="5">
    <location>
        <begin position="1"/>
        <end position="288"/>
    </location>
</feature>
<keyword evidence="1 4" id="KW-0479">Metal-binding</keyword>
<feature type="compositionally biased region" description="Low complexity" evidence="5">
    <location>
        <begin position="221"/>
        <end position="239"/>
    </location>
</feature>
<gene>
    <name evidence="7" type="ORF">BDK51DRAFT_50146</name>
</gene>
<dbReference type="InterPro" id="IPR036855">
    <property type="entry name" value="Znf_CCCH_sf"/>
</dbReference>
<evidence type="ECO:0000256" key="5">
    <source>
        <dbReference type="SAM" id="MobiDB-lite"/>
    </source>
</evidence>
<organism evidence="7 8">
    <name type="scientific">Blyttiomyces helicus</name>
    <dbReference type="NCBI Taxonomy" id="388810"/>
    <lineage>
        <taxon>Eukaryota</taxon>
        <taxon>Fungi</taxon>
        <taxon>Fungi incertae sedis</taxon>
        <taxon>Chytridiomycota</taxon>
        <taxon>Chytridiomycota incertae sedis</taxon>
        <taxon>Chytridiomycetes</taxon>
        <taxon>Chytridiomycetes incertae sedis</taxon>
        <taxon>Blyttiomyces</taxon>
    </lineage>
</organism>
<evidence type="ECO:0000259" key="6">
    <source>
        <dbReference type="PROSITE" id="PS50103"/>
    </source>
</evidence>
<dbReference type="Gene3D" id="4.10.1000.10">
    <property type="entry name" value="Zinc finger, CCCH-type"/>
    <property type="match status" value="1"/>
</dbReference>
<dbReference type="SMART" id="SM00356">
    <property type="entry name" value="ZnF_C3H1"/>
    <property type="match status" value="1"/>
</dbReference>
<evidence type="ECO:0000256" key="3">
    <source>
        <dbReference type="ARBA" id="ARBA00022833"/>
    </source>
</evidence>
<dbReference type="InterPro" id="IPR000571">
    <property type="entry name" value="Znf_CCCH"/>
</dbReference>
<dbReference type="SUPFAM" id="SSF90229">
    <property type="entry name" value="CCCH zinc finger"/>
    <property type="match status" value="1"/>
</dbReference>
<keyword evidence="3 4" id="KW-0862">Zinc</keyword>
<evidence type="ECO:0000256" key="2">
    <source>
        <dbReference type="ARBA" id="ARBA00022771"/>
    </source>
</evidence>
<feature type="region of interest" description="Disordered" evidence="5">
    <location>
        <begin position="436"/>
        <end position="492"/>
    </location>
</feature>
<dbReference type="Proteomes" id="UP000269721">
    <property type="component" value="Unassembled WGS sequence"/>
</dbReference>
<keyword evidence="8" id="KW-1185">Reference proteome</keyword>
<accession>A0A4P9VUG8</accession>
<dbReference type="AlphaFoldDB" id="A0A4P9VUG8"/>
<feature type="compositionally biased region" description="Pro residues" evidence="5">
    <location>
        <begin position="240"/>
        <end position="252"/>
    </location>
</feature>
<dbReference type="GO" id="GO:0008270">
    <property type="term" value="F:zinc ion binding"/>
    <property type="evidence" value="ECO:0007669"/>
    <property type="project" value="UniProtKB-KW"/>
</dbReference>
<feature type="domain" description="C3H1-type" evidence="6">
    <location>
        <begin position="24"/>
        <end position="52"/>
    </location>
</feature>
<dbReference type="Pfam" id="PF18044">
    <property type="entry name" value="zf-CCCH_4"/>
    <property type="match status" value="1"/>
</dbReference>
<feature type="compositionally biased region" description="Low complexity" evidence="5">
    <location>
        <begin position="253"/>
        <end position="272"/>
    </location>
</feature>
<evidence type="ECO:0000256" key="4">
    <source>
        <dbReference type="PROSITE-ProRule" id="PRU00723"/>
    </source>
</evidence>
<dbReference type="EMBL" id="ML001478">
    <property type="protein sequence ID" value="RKO83239.1"/>
    <property type="molecule type" value="Genomic_DNA"/>
</dbReference>
<sequence>MEPSPDNSPNTLPVPHQPTLDTANKPRRTCRFFAAPQGCREGDNCRFAHSQPHQKRPIYSSSPSAPAAVPRPPRQPKQAPVKPASPPLQPHPENAHNVDEQSPPAVTAPFDWADDVPEDVPNPRKRAPRARRGPKVRDGTKEGPAKGRQTGRGRNGGRSAAAAAPPAAVSAHASASEYTSSPATTSADASSQAPSPRRTTGRGRNGGPSIPAPRSPPPSAPGRATGRGRNAGRSATAPASPAPVSAPAPPSEPASSSAPTPAPTLASAAATPSRPPVQRPHPQIRRPAPKAIEDLLSTTTDPITRAALTRRVELDALERRFRSSNYSLLPLAPTIVHLDLAPSDPDFPYELPALHLSLTVPAAYPIAPSSLRIKNDEIPPMLVRNIEKAWERRATGADKLSLLRMTDWLDRNLESLLVEPAESEVSFTFVANTGAPAPERARELGPQSPSMYGVRRAEDAEDASESPESSEESSAEESESEGDAQDENDDEDDELVAPMTVDASSPHRGIQIRLPNVKLANISFVECSAISLSLRCTRCKANLDAIDVAPSATEAEEPHVAFAFIYPVIFIHL</sequence>
<feature type="compositionally biased region" description="Pro residues" evidence="5">
    <location>
        <begin position="210"/>
        <end position="220"/>
    </location>
</feature>
<dbReference type="OrthoDB" id="10253329at2759"/>
<evidence type="ECO:0000313" key="7">
    <source>
        <dbReference type="EMBL" id="RKO83239.1"/>
    </source>
</evidence>
<feature type="compositionally biased region" description="Acidic residues" evidence="5">
    <location>
        <begin position="459"/>
        <end position="492"/>
    </location>
</feature>
<feature type="compositionally biased region" description="Basic residues" evidence="5">
    <location>
        <begin position="123"/>
        <end position="134"/>
    </location>
</feature>
<dbReference type="PROSITE" id="PS50103">
    <property type="entry name" value="ZF_C3H1"/>
    <property type="match status" value="1"/>
</dbReference>
<reference evidence="8" key="1">
    <citation type="journal article" date="2018" name="Nat. Microbiol.">
        <title>Leveraging single-cell genomics to expand the fungal tree of life.</title>
        <authorList>
            <person name="Ahrendt S.R."/>
            <person name="Quandt C.A."/>
            <person name="Ciobanu D."/>
            <person name="Clum A."/>
            <person name="Salamov A."/>
            <person name="Andreopoulos B."/>
            <person name="Cheng J.F."/>
            <person name="Woyke T."/>
            <person name="Pelin A."/>
            <person name="Henrissat B."/>
            <person name="Reynolds N.K."/>
            <person name="Benny G.L."/>
            <person name="Smith M.E."/>
            <person name="James T.Y."/>
            <person name="Grigoriev I.V."/>
        </authorList>
    </citation>
    <scope>NUCLEOTIDE SEQUENCE [LARGE SCALE GENOMIC DNA]</scope>
</reference>
<protein>
    <recommendedName>
        <fullName evidence="6">C3H1-type domain-containing protein</fullName>
    </recommendedName>
</protein>
<name>A0A4P9VUG8_9FUNG</name>
<evidence type="ECO:0000313" key="8">
    <source>
        <dbReference type="Proteomes" id="UP000269721"/>
    </source>
</evidence>
<feature type="zinc finger region" description="C3H1-type" evidence="4">
    <location>
        <begin position="24"/>
        <end position="52"/>
    </location>
</feature>
<feature type="compositionally biased region" description="Basic and acidic residues" evidence="5">
    <location>
        <begin position="135"/>
        <end position="145"/>
    </location>
</feature>
<keyword evidence="2 4" id="KW-0863">Zinc-finger</keyword>
<feature type="compositionally biased region" description="Polar residues" evidence="5">
    <location>
        <begin position="1"/>
        <end position="11"/>
    </location>
</feature>
<feature type="compositionally biased region" description="Low complexity" evidence="5">
    <location>
        <begin position="157"/>
        <end position="198"/>
    </location>
</feature>
<evidence type="ECO:0000256" key="1">
    <source>
        <dbReference type="ARBA" id="ARBA00022723"/>
    </source>
</evidence>